<name>A0A5J4QHR4_9ZZZZ</name>
<evidence type="ECO:0000256" key="5">
    <source>
        <dbReference type="ARBA" id="ARBA00023118"/>
    </source>
</evidence>
<gene>
    <name evidence="9" type="ORF">EZS27_029484</name>
</gene>
<dbReference type="InterPro" id="IPR000123">
    <property type="entry name" value="Reverse_transcriptase_msDNA"/>
</dbReference>
<dbReference type="CDD" id="cd01651">
    <property type="entry name" value="RT_G2_intron"/>
    <property type="match status" value="1"/>
</dbReference>
<keyword evidence="5" id="KW-0051">Antiviral defense</keyword>
<proteinExistence type="inferred from homology"/>
<evidence type="ECO:0000256" key="2">
    <source>
        <dbReference type="ARBA" id="ARBA00022695"/>
    </source>
</evidence>
<keyword evidence="4" id="KW-0460">Magnesium</keyword>
<dbReference type="Gene3D" id="3.30.70.270">
    <property type="match status" value="1"/>
</dbReference>
<dbReference type="InterPro" id="IPR000477">
    <property type="entry name" value="RT_dom"/>
</dbReference>
<evidence type="ECO:0000256" key="4">
    <source>
        <dbReference type="ARBA" id="ARBA00022842"/>
    </source>
</evidence>
<keyword evidence="2" id="KW-0548">Nucleotidyltransferase</keyword>
<evidence type="ECO:0000256" key="7">
    <source>
        <dbReference type="ARBA" id="ARBA00048173"/>
    </source>
</evidence>
<sequence>MKGRKQKISLDTCPQKDRAALDGYVGGQTFIWITEKNDTKGIKERGLLEYILSPANLNAAYKQVKHNKGVGGVDKMEVESLKDYLVEHKEALLQSLLEGKYRPNPVRRVEIPKGDGSKRKLGIPTVVDRLVQQAINQILTSIYEKQFSENSYGFHPGRSAHQGLKKVQDYVNAGYKYAVDMDLAKFFDTVNQSKLIEVLSRTIKDGRVISLIHKYLNAGVEVGGRFEATVLGVPQGSPLSPLLGNVMLHELDKELEKRGHAFVRYADDLLILCKSERSAERTLKHIVPYLERVLYLRVNKDKTEVARVSNVKFLGYSFYYRKGECRLRIHPKSCTKMKQRIRAITSRSNGKGDAWRKETCGYFIRGWVNYFQVSGYEEPAGANRCMVSSSITYGNMETMETDKDQIP</sequence>
<dbReference type="NCBIfam" id="TIGR04416">
    <property type="entry name" value="group_II_RT_mat"/>
    <property type="match status" value="1"/>
</dbReference>
<dbReference type="InterPro" id="IPR043502">
    <property type="entry name" value="DNA/RNA_pol_sf"/>
</dbReference>
<evidence type="ECO:0000313" key="9">
    <source>
        <dbReference type="EMBL" id="KAA6320789.1"/>
    </source>
</evidence>
<feature type="domain" description="Reverse transcriptase" evidence="8">
    <location>
        <begin position="90"/>
        <end position="318"/>
    </location>
</feature>
<dbReference type="InterPro" id="IPR043128">
    <property type="entry name" value="Rev_trsase/Diguanyl_cyclase"/>
</dbReference>
<accession>A0A5J4QHR4</accession>
<organism evidence="9">
    <name type="scientific">termite gut metagenome</name>
    <dbReference type="NCBI Taxonomy" id="433724"/>
    <lineage>
        <taxon>unclassified sequences</taxon>
        <taxon>metagenomes</taxon>
        <taxon>organismal metagenomes</taxon>
    </lineage>
</organism>
<dbReference type="InterPro" id="IPR051083">
    <property type="entry name" value="GrpII_Intron_Splice-Mob/Def"/>
</dbReference>
<evidence type="ECO:0000259" key="8">
    <source>
        <dbReference type="PROSITE" id="PS50878"/>
    </source>
</evidence>
<dbReference type="GO" id="GO:0051607">
    <property type="term" value="P:defense response to virus"/>
    <property type="evidence" value="ECO:0007669"/>
    <property type="project" value="UniProtKB-KW"/>
</dbReference>
<dbReference type="GO" id="GO:0003723">
    <property type="term" value="F:RNA binding"/>
    <property type="evidence" value="ECO:0007669"/>
    <property type="project" value="InterPro"/>
</dbReference>
<comment type="caution">
    <text evidence="9">The sequence shown here is derived from an EMBL/GenBank/DDBJ whole genome shotgun (WGS) entry which is preliminary data.</text>
</comment>
<keyword evidence="1" id="KW-0808">Transferase</keyword>
<dbReference type="Pfam" id="PF00078">
    <property type="entry name" value="RVT_1"/>
    <property type="match status" value="1"/>
</dbReference>
<keyword evidence="3" id="KW-0479">Metal-binding</keyword>
<comment type="catalytic activity">
    <reaction evidence="7">
        <text>DNA(n) + a 2'-deoxyribonucleoside 5'-triphosphate = DNA(n+1) + diphosphate</text>
        <dbReference type="Rhea" id="RHEA:22508"/>
        <dbReference type="Rhea" id="RHEA-COMP:17339"/>
        <dbReference type="Rhea" id="RHEA-COMP:17340"/>
        <dbReference type="ChEBI" id="CHEBI:33019"/>
        <dbReference type="ChEBI" id="CHEBI:61560"/>
        <dbReference type="ChEBI" id="CHEBI:173112"/>
        <dbReference type="EC" id="2.7.7.49"/>
    </reaction>
</comment>
<reference evidence="9" key="1">
    <citation type="submission" date="2019-03" db="EMBL/GenBank/DDBJ databases">
        <title>Single cell metagenomics reveals metabolic interactions within the superorganism composed of flagellate Streblomastix strix and complex community of Bacteroidetes bacteria on its surface.</title>
        <authorList>
            <person name="Treitli S.C."/>
            <person name="Kolisko M."/>
            <person name="Husnik F."/>
            <person name="Keeling P."/>
            <person name="Hampl V."/>
        </authorList>
    </citation>
    <scope>NUCLEOTIDE SEQUENCE</scope>
    <source>
        <strain evidence="9">STM</strain>
    </source>
</reference>
<dbReference type="Pfam" id="PF08388">
    <property type="entry name" value="GIIM"/>
    <property type="match status" value="1"/>
</dbReference>
<dbReference type="InterPro" id="IPR013597">
    <property type="entry name" value="Mat_intron_G2"/>
</dbReference>
<dbReference type="PANTHER" id="PTHR34047:SF8">
    <property type="entry name" value="PROTEIN YKFC"/>
    <property type="match status" value="1"/>
</dbReference>
<evidence type="ECO:0000256" key="3">
    <source>
        <dbReference type="ARBA" id="ARBA00022723"/>
    </source>
</evidence>
<dbReference type="SUPFAM" id="SSF56672">
    <property type="entry name" value="DNA/RNA polymerases"/>
    <property type="match status" value="1"/>
</dbReference>
<dbReference type="PROSITE" id="PS50878">
    <property type="entry name" value="RT_POL"/>
    <property type="match status" value="1"/>
</dbReference>
<dbReference type="InterPro" id="IPR030931">
    <property type="entry name" value="Group_II_RT_mat"/>
</dbReference>
<dbReference type="GO" id="GO:0003964">
    <property type="term" value="F:RNA-directed DNA polymerase activity"/>
    <property type="evidence" value="ECO:0007669"/>
    <property type="project" value="UniProtKB-EC"/>
</dbReference>
<dbReference type="PRINTS" id="PR00866">
    <property type="entry name" value="RNADNAPOLMS"/>
</dbReference>
<dbReference type="PANTHER" id="PTHR34047">
    <property type="entry name" value="NUCLEAR INTRON MATURASE 1, MITOCHONDRIAL-RELATED"/>
    <property type="match status" value="1"/>
</dbReference>
<dbReference type="AlphaFoldDB" id="A0A5J4QHR4"/>
<evidence type="ECO:0000256" key="6">
    <source>
        <dbReference type="ARBA" id="ARBA00034120"/>
    </source>
</evidence>
<dbReference type="GO" id="GO:0046872">
    <property type="term" value="F:metal ion binding"/>
    <property type="evidence" value="ECO:0007669"/>
    <property type="project" value="UniProtKB-KW"/>
</dbReference>
<evidence type="ECO:0000256" key="1">
    <source>
        <dbReference type="ARBA" id="ARBA00022679"/>
    </source>
</evidence>
<comment type="similarity">
    <text evidence="6">Belongs to the bacterial reverse transcriptase family.</text>
</comment>
<dbReference type="EMBL" id="SNRY01003488">
    <property type="protein sequence ID" value="KAA6320789.1"/>
    <property type="molecule type" value="Genomic_DNA"/>
</dbReference>
<protein>
    <submittedName>
        <fullName evidence="9">Group II intron-encoded protein LtrA</fullName>
    </submittedName>
</protein>